<dbReference type="Pfam" id="PF07686">
    <property type="entry name" value="V-set"/>
    <property type="match status" value="1"/>
</dbReference>
<evidence type="ECO:0008006" key="13">
    <source>
        <dbReference type="Google" id="ProtNLM"/>
    </source>
</evidence>
<evidence type="ECO:0000256" key="2">
    <source>
        <dbReference type="ARBA" id="ARBA00022692"/>
    </source>
</evidence>
<dbReference type="InterPro" id="IPR036116">
    <property type="entry name" value="FN3_sf"/>
</dbReference>
<gene>
    <name evidence="11" type="ORF">HCN44_009594</name>
</gene>
<protein>
    <recommendedName>
        <fullName evidence="13">Nephrin</fullName>
    </recommendedName>
</protein>
<dbReference type="PANTHER" id="PTHR23278">
    <property type="entry name" value="SIDESTEP PROTEIN"/>
    <property type="match status" value="1"/>
</dbReference>
<evidence type="ECO:0000256" key="4">
    <source>
        <dbReference type="ARBA" id="ARBA00023136"/>
    </source>
</evidence>
<feature type="compositionally biased region" description="Low complexity" evidence="6">
    <location>
        <begin position="923"/>
        <end position="944"/>
    </location>
</feature>
<feature type="compositionally biased region" description="Low complexity" evidence="6">
    <location>
        <begin position="745"/>
        <end position="772"/>
    </location>
</feature>
<feature type="domain" description="Ig-like" evidence="9">
    <location>
        <begin position="430"/>
        <end position="506"/>
    </location>
</feature>
<dbReference type="Gene3D" id="2.60.40.10">
    <property type="entry name" value="Immunoglobulins"/>
    <property type="match status" value="6"/>
</dbReference>
<feature type="compositionally biased region" description="Basic and acidic residues" evidence="6">
    <location>
        <begin position="698"/>
        <end position="728"/>
    </location>
</feature>
<dbReference type="SMART" id="SM00409">
    <property type="entry name" value="IG"/>
    <property type="match status" value="3"/>
</dbReference>
<feature type="domain" description="Ig-like" evidence="9">
    <location>
        <begin position="230"/>
        <end position="318"/>
    </location>
</feature>
<dbReference type="SUPFAM" id="SSF48726">
    <property type="entry name" value="Immunoglobulin"/>
    <property type="match status" value="5"/>
</dbReference>
<dbReference type="EMBL" id="JACMRX010000001">
    <property type="protein sequence ID" value="KAF7998196.1"/>
    <property type="molecule type" value="Genomic_DNA"/>
</dbReference>
<feature type="signal peptide" evidence="8">
    <location>
        <begin position="1"/>
        <end position="15"/>
    </location>
</feature>
<keyword evidence="3 7" id="KW-1133">Transmembrane helix</keyword>
<accession>A0A834Y4Z5</accession>
<dbReference type="InterPro" id="IPR003598">
    <property type="entry name" value="Ig_sub2"/>
</dbReference>
<dbReference type="InterPro" id="IPR003599">
    <property type="entry name" value="Ig_sub"/>
</dbReference>
<evidence type="ECO:0000256" key="3">
    <source>
        <dbReference type="ARBA" id="ARBA00022989"/>
    </source>
</evidence>
<dbReference type="InterPro" id="IPR007110">
    <property type="entry name" value="Ig-like_dom"/>
</dbReference>
<feature type="domain" description="Ig-like" evidence="9">
    <location>
        <begin position="1"/>
        <end position="119"/>
    </location>
</feature>
<dbReference type="OrthoDB" id="6431884at2759"/>
<dbReference type="AlphaFoldDB" id="A0A834Y4Z5"/>
<dbReference type="InterPro" id="IPR003961">
    <property type="entry name" value="FN3_dom"/>
</dbReference>
<dbReference type="InterPro" id="IPR013162">
    <property type="entry name" value="CD80_C2-set"/>
</dbReference>
<comment type="caution">
    <text evidence="11">The sequence shown here is derived from an EMBL/GenBank/DDBJ whole genome shotgun (WGS) entry which is preliminary data.</text>
</comment>
<feature type="region of interest" description="Disordered" evidence="6">
    <location>
        <begin position="698"/>
        <end position="775"/>
    </location>
</feature>
<keyword evidence="5" id="KW-1015">Disulfide bond</keyword>
<evidence type="ECO:0000313" key="11">
    <source>
        <dbReference type="EMBL" id="KAF7998196.1"/>
    </source>
</evidence>
<evidence type="ECO:0000256" key="5">
    <source>
        <dbReference type="ARBA" id="ARBA00023157"/>
    </source>
</evidence>
<dbReference type="Pfam" id="PF13927">
    <property type="entry name" value="Ig_3"/>
    <property type="match status" value="1"/>
</dbReference>
<dbReference type="InterPro" id="IPR013783">
    <property type="entry name" value="Ig-like_fold"/>
</dbReference>
<proteinExistence type="predicted"/>
<sequence length="951" mass="107403">MKIVLISVPITHVIAVVNDPAYLPCDISTRHNGDSVQLVLWYRDDLDESVYSVDARDRDFGIAERWSDETVFSNRAYFIDDKKPAQLAIDRVHEKDSGVYRCRVDFLIGQTRNSKVNLTVIIPPHKILITDENGIVRNSRVGPYLESDDLELNCDVYGGKPLPLVSWYLDKTLITNESIILRPGVLRSTIVIKNLERRDIHTELICISNNNNNKTIPITTKVRIDMNFSPLYVKIIGQNKALSADKRYDIVCVTYGSRPPALVTWWRDDERLIDSNETSSSDGNVTTSVLSFIPNKTDTKRKLICRSENTAMSSGPIDDEWILEINYKPETRIQLGTSLDKNTIREGTDVYFDCLTSAQPSVYRVEWRHNNNILGHNIHRGIIISNQSLVLQGVERSSAGNYTCVGFNIEGDGESLPFNLNVMFTPTCKPNQTKIHGVAKQEKAFITCQVDANPMNVEFHWTFNNSAESINVASGHIGKSGTKSVVSYTPMTELDYGTLLCWAKNNIGSQLVPCVYHIIPAGHPDMVHNCTTRNTSINSFSIRCTEGFNGGLQQSFLIEVRESHSQELKYNSTSPIPQFRVGYLDPGKLYHACIYAYNEKGRSEAMVIQAGTLRLPEKQHTTENGKTRDRPRHHVKLTPMLSIMIGVFAALLIVAVIVIIVLRIQNGNSDNHGKPHIEDLNKTTKTIPIQRELRFREGLVTDEKHVPNTYTKTRESNGELSEGDDKNPDIIPQKIMSNSEEHQKQQQLHQQQQQQQQQQIHQQQLQQHHQQQMMDYARKRRLQAVSTIDTSPSRVINEQSSGQPASLGYYPAAVSYCTMRRDIPMREWTALPSTKHVNFQPMMMTPMYSSGVCTLPRQHWPAPSNRHSMSMSMTMTPQPILYSDINIVRTCPSGTILTNDYPTTTTTRIPLQRCVQTSLDSNTSMSSMTTSTTTTTVPTTMPTTTKRESSV</sequence>
<feature type="region of interest" description="Disordered" evidence="6">
    <location>
        <begin position="920"/>
        <end position="951"/>
    </location>
</feature>
<dbReference type="Pfam" id="PF08205">
    <property type="entry name" value="C2-set_2"/>
    <property type="match status" value="1"/>
</dbReference>
<evidence type="ECO:0000256" key="7">
    <source>
        <dbReference type="SAM" id="Phobius"/>
    </source>
</evidence>
<dbReference type="InterPro" id="IPR036179">
    <property type="entry name" value="Ig-like_dom_sf"/>
</dbReference>
<feature type="domain" description="Ig-like" evidence="9">
    <location>
        <begin position="124"/>
        <end position="217"/>
    </location>
</feature>
<keyword evidence="8" id="KW-0732">Signal</keyword>
<dbReference type="PROSITE" id="PS50853">
    <property type="entry name" value="FN3"/>
    <property type="match status" value="1"/>
</dbReference>
<feature type="chain" id="PRO_5032689759" description="Nephrin" evidence="8">
    <location>
        <begin position="16"/>
        <end position="951"/>
    </location>
</feature>
<dbReference type="SMART" id="SM00408">
    <property type="entry name" value="IGc2"/>
    <property type="match status" value="3"/>
</dbReference>
<evidence type="ECO:0000259" key="10">
    <source>
        <dbReference type="PROSITE" id="PS50853"/>
    </source>
</evidence>
<evidence type="ECO:0000259" key="9">
    <source>
        <dbReference type="PROSITE" id="PS50835"/>
    </source>
</evidence>
<feature type="domain" description="Fibronectin type-III" evidence="10">
    <location>
        <begin position="523"/>
        <end position="618"/>
    </location>
</feature>
<feature type="transmembrane region" description="Helical" evidence="7">
    <location>
        <begin position="640"/>
        <end position="662"/>
    </location>
</feature>
<dbReference type="PANTHER" id="PTHR23278:SF25">
    <property type="entry name" value="GH14967P"/>
    <property type="match status" value="1"/>
</dbReference>
<name>A0A834Y4Z5_APHGI</name>
<dbReference type="CDD" id="cd00063">
    <property type="entry name" value="FN3"/>
    <property type="match status" value="1"/>
</dbReference>
<dbReference type="PROSITE" id="PS50835">
    <property type="entry name" value="IG_LIKE"/>
    <property type="match status" value="5"/>
</dbReference>
<keyword evidence="4 7" id="KW-0472">Membrane</keyword>
<reference evidence="11 12" key="1">
    <citation type="submission" date="2020-08" db="EMBL/GenBank/DDBJ databases">
        <title>Aphidius gifuensis genome sequencing and assembly.</title>
        <authorList>
            <person name="Du Z."/>
        </authorList>
    </citation>
    <scope>NUCLEOTIDE SEQUENCE [LARGE SCALE GENOMIC DNA]</scope>
    <source>
        <strain evidence="11">YNYX2018</strain>
        <tissue evidence="11">Adults</tissue>
    </source>
</reference>
<evidence type="ECO:0000256" key="1">
    <source>
        <dbReference type="ARBA" id="ARBA00004167"/>
    </source>
</evidence>
<feature type="domain" description="Ig-like" evidence="9">
    <location>
        <begin position="329"/>
        <end position="421"/>
    </location>
</feature>
<dbReference type="GO" id="GO:0016020">
    <property type="term" value="C:membrane"/>
    <property type="evidence" value="ECO:0007669"/>
    <property type="project" value="UniProtKB-SubCell"/>
</dbReference>
<organism evidence="11 12">
    <name type="scientific">Aphidius gifuensis</name>
    <name type="common">Parasitoid wasp</name>
    <dbReference type="NCBI Taxonomy" id="684658"/>
    <lineage>
        <taxon>Eukaryota</taxon>
        <taxon>Metazoa</taxon>
        <taxon>Ecdysozoa</taxon>
        <taxon>Arthropoda</taxon>
        <taxon>Hexapoda</taxon>
        <taxon>Insecta</taxon>
        <taxon>Pterygota</taxon>
        <taxon>Neoptera</taxon>
        <taxon>Endopterygota</taxon>
        <taxon>Hymenoptera</taxon>
        <taxon>Apocrita</taxon>
        <taxon>Ichneumonoidea</taxon>
        <taxon>Braconidae</taxon>
        <taxon>Aphidiinae</taxon>
        <taxon>Aphidius</taxon>
    </lineage>
</organism>
<dbReference type="InterPro" id="IPR013106">
    <property type="entry name" value="Ig_V-set"/>
</dbReference>
<keyword evidence="12" id="KW-1185">Reference proteome</keyword>
<evidence type="ECO:0000256" key="6">
    <source>
        <dbReference type="SAM" id="MobiDB-lite"/>
    </source>
</evidence>
<keyword evidence="2 7" id="KW-0812">Transmembrane</keyword>
<evidence type="ECO:0000256" key="8">
    <source>
        <dbReference type="SAM" id="SignalP"/>
    </source>
</evidence>
<dbReference type="SUPFAM" id="SSF49265">
    <property type="entry name" value="Fibronectin type III"/>
    <property type="match status" value="1"/>
</dbReference>
<dbReference type="Proteomes" id="UP000639338">
    <property type="component" value="Unassembled WGS sequence"/>
</dbReference>
<evidence type="ECO:0000313" key="12">
    <source>
        <dbReference type="Proteomes" id="UP000639338"/>
    </source>
</evidence>
<comment type="subcellular location">
    <subcellularLocation>
        <location evidence="1">Membrane</location>
        <topology evidence="1">Single-pass membrane protein</topology>
    </subcellularLocation>
</comment>